<proteinExistence type="predicted"/>
<dbReference type="EMBL" id="EQ973900">
    <property type="protein sequence ID" value="EEF39566.1"/>
    <property type="molecule type" value="Genomic_DNA"/>
</dbReference>
<gene>
    <name evidence="1" type="ORF">RCOM_0185370</name>
</gene>
<evidence type="ECO:0000313" key="2">
    <source>
        <dbReference type="Proteomes" id="UP000008311"/>
    </source>
</evidence>
<name>B9SA50_RICCO</name>
<sequence>METTKATSIWHHSVKCRSRRRRRRRSAQSLTCSFLVLKRSVSSPVETSDSFLIYVRFKVVHKHKSHMSAGTEIHSYENVRLVLER</sequence>
<dbReference type="Proteomes" id="UP000008311">
    <property type="component" value="Unassembled WGS sequence"/>
</dbReference>
<organism evidence="1 2">
    <name type="scientific">Ricinus communis</name>
    <name type="common">Castor bean</name>
    <dbReference type="NCBI Taxonomy" id="3988"/>
    <lineage>
        <taxon>Eukaryota</taxon>
        <taxon>Viridiplantae</taxon>
        <taxon>Streptophyta</taxon>
        <taxon>Embryophyta</taxon>
        <taxon>Tracheophyta</taxon>
        <taxon>Spermatophyta</taxon>
        <taxon>Magnoliopsida</taxon>
        <taxon>eudicotyledons</taxon>
        <taxon>Gunneridae</taxon>
        <taxon>Pentapetalae</taxon>
        <taxon>rosids</taxon>
        <taxon>fabids</taxon>
        <taxon>Malpighiales</taxon>
        <taxon>Euphorbiaceae</taxon>
        <taxon>Acalyphoideae</taxon>
        <taxon>Acalypheae</taxon>
        <taxon>Ricinus</taxon>
    </lineage>
</organism>
<keyword evidence="2" id="KW-1185">Reference proteome</keyword>
<evidence type="ECO:0000313" key="1">
    <source>
        <dbReference type="EMBL" id="EEF39566.1"/>
    </source>
</evidence>
<protein>
    <submittedName>
        <fullName evidence="1">Uncharacterized protein</fullName>
    </submittedName>
</protein>
<dbReference type="InParanoid" id="B9SA50"/>
<accession>B9SA50</accession>
<dbReference type="AlphaFoldDB" id="B9SA50"/>
<reference evidence="2" key="1">
    <citation type="journal article" date="2010" name="Nat. Biotechnol.">
        <title>Draft genome sequence of the oilseed species Ricinus communis.</title>
        <authorList>
            <person name="Chan A.P."/>
            <person name="Crabtree J."/>
            <person name="Zhao Q."/>
            <person name="Lorenzi H."/>
            <person name="Orvis J."/>
            <person name="Puiu D."/>
            <person name="Melake-Berhan A."/>
            <person name="Jones K.M."/>
            <person name="Redman J."/>
            <person name="Chen G."/>
            <person name="Cahoon E.B."/>
            <person name="Gedil M."/>
            <person name="Stanke M."/>
            <person name="Haas B.J."/>
            <person name="Wortman J.R."/>
            <person name="Fraser-Liggett C.M."/>
            <person name="Ravel J."/>
            <person name="Rabinowicz P.D."/>
        </authorList>
    </citation>
    <scope>NUCLEOTIDE SEQUENCE [LARGE SCALE GENOMIC DNA]</scope>
    <source>
        <strain evidence="2">cv. Hale</strain>
    </source>
</reference>